<protein>
    <submittedName>
        <fullName evidence="2">Uncharacterized protein</fullName>
    </submittedName>
</protein>
<gene>
    <name evidence="2" type="ORF">GCM10007112_23810</name>
</gene>
<comment type="caution">
    <text evidence="2">The sequence shown here is derived from an EMBL/GenBank/DDBJ whole genome shotgun (WGS) entry which is preliminary data.</text>
</comment>
<feature type="compositionally biased region" description="Polar residues" evidence="1">
    <location>
        <begin position="19"/>
        <end position="28"/>
    </location>
</feature>
<proteinExistence type="predicted"/>
<feature type="region of interest" description="Disordered" evidence="1">
    <location>
        <begin position="1"/>
        <end position="29"/>
    </location>
</feature>
<sequence length="122" mass="13552">MPVSQKQPGFGDLLKAKPQLSQPQTQDVEASGDQIVTRYRIYSQLLAIGEAKDREYVKTAVTLEEVVHVVKSLLPSDPRVIALEYIMKYAGNKDAVTALLRDVRDSCPEWLRPLIDIATGGK</sequence>
<evidence type="ECO:0000313" key="2">
    <source>
        <dbReference type="EMBL" id="GGI86052.1"/>
    </source>
</evidence>
<evidence type="ECO:0000256" key="1">
    <source>
        <dbReference type="SAM" id="MobiDB-lite"/>
    </source>
</evidence>
<evidence type="ECO:0000313" key="3">
    <source>
        <dbReference type="Proteomes" id="UP000657075"/>
    </source>
</evidence>
<dbReference type="AlphaFoldDB" id="A0A830EHS5"/>
<dbReference type="Proteomes" id="UP000657075">
    <property type="component" value="Unassembled WGS sequence"/>
</dbReference>
<reference evidence="2" key="1">
    <citation type="journal article" date="2014" name="Int. J. Syst. Evol. Microbiol.">
        <title>Complete genome sequence of Corynebacterium casei LMG S-19264T (=DSM 44701T), isolated from a smear-ripened cheese.</title>
        <authorList>
            <consortium name="US DOE Joint Genome Institute (JGI-PGF)"/>
            <person name="Walter F."/>
            <person name="Albersmeier A."/>
            <person name="Kalinowski J."/>
            <person name="Ruckert C."/>
        </authorList>
    </citation>
    <scope>NUCLEOTIDE SEQUENCE</scope>
    <source>
        <strain evidence="2">JCM 11219</strain>
    </source>
</reference>
<reference evidence="2" key="2">
    <citation type="submission" date="2020-09" db="EMBL/GenBank/DDBJ databases">
        <authorList>
            <person name="Sun Q."/>
            <person name="Ohkuma M."/>
        </authorList>
    </citation>
    <scope>NUCLEOTIDE SEQUENCE</scope>
    <source>
        <strain evidence="2">JCM 11219</strain>
    </source>
</reference>
<name>A0A830EHS5_9CREN</name>
<organism evidence="2 3">
    <name type="scientific">Vulcanisaeta souniana JCM 11219</name>
    <dbReference type="NCBI Taxonomy" id="1293586"/>
    <lineage>
        <taxon>Archaea</taxon>
        <taxon>Thermoproteota</taxon>
        <taxon>Thermoprotei</taxon>
        <taxon>Thermoproteales</taxon>
        <taxon>Thermoproteaceae</taxon>
        <taxon>Vulcanisaeta</taxon>
    </lineage>
</organism>
<dbReference type="EMBL" id="BMNM01000014">
    <property type="protein sequence ID" value="GGI86052.1"/>
    <property type="molecule type" value="Genomic_DNA"/>
</dbReference>
<accession>A0A830EHS5</accession>